<evidence type="ECO:0000313" key="3">
    <source>
        <dbReference type="Proteomes" id="UP001381693"/>
    </source>
</evidence>
<dbReference type="EMBL" id="JAXCGZ010021008">
    <property type="protein sequence ID" value="KAK7062945.1"/>
    <property type="molecule type" value="Genomic_DNA"/>
</dbReference>
<keyword evidence="3" id="KW-1185">Reference proteome</keyword>
<feature type="region of interest" description="Disordered" evidence="1">
    <location>
        <begin position="61"/>
        <end position="87"/>
    </location>
</feature>
<accession>A0AAN8WMJ6</accession>
<name>A0AAN8WMJ6_HALRR</name>
<comment type="caution">
    <text evidence="2">The sequence shown here is derived from an EMBL/GenBank/DDBJ whole genome shotgun (WGS) entry which is preliminary data.</text>
</comment>
<proteinExistence type="predicted"/>
<reference evidence="2 3" key="1">
    <citation type="submission" date="2023-11" db="EMBL/GenBank/DDBJ databases">
        <title>Halocaridina rubra genome assembly.</title>
        <authorList>
            <person name="Smith C."/>
        </authorList>
    </citation>
    <scope>NUCLEOTIDE SEQUENCE [LARGE SCALE GENOMIC DNA]</scope>
    <source>
        <strain evidence="2">EP-1</strain>
        <tissue evidence="2">Whole</tissue>
    </source>
</reference>
<sequence length="100" mass="11426">MLQFKLFDACRYDSDNEMFLLRVRECVEASKASVYDPPAIDDPHAIVFSQYQPAIHDQVREELKKERNESENSLKEEGSSNNGLSWVKPGTLQIFSKTAS</sequence>
<evidence type="ECO:0000256" key="1">
    <source>
        <dbReference type="SAM" id="MobiDB-lite"/>
    </source>
</evidence>
<dbReference type="Proteomes" id="UP001381693">
    <property type="component" value="Unassembled WGS sequence"/>
</dbReference>
<protein>
    <submittedName>
        <fullName evidence="2">Uncharacterized protein</fullName>
    </submittedName>
</protein>
<organism evidence="2 3">
    <name type="scientific">Halocaridina rubra</name>
    <name type="common">Hawaiian red shrimp</name>
    <dbReference type="NCBI Taxonomy" id="373956"/>
    <lineage>
        <taxon>Eukaryota</taxon>
        <taxon>Metazoa</taxon>
        <taxon>Ecdysozoa</taxon>
        <taxon>Arthropoda</taxon>
        <taxon>Crustacea</taxon>
        <taxon>Multicrustacea</taxon>
        <taxon>Malacostraca</taxon>
        <taxon>Eumalacostraca</taxon>
        <taxon>Eucarida</taxon>
        <taxon>Decapoda</taxon>
        <taxon>Pleocyemata</taxon>
        <taxon>Caridea</taxon>
        <taxon>Atyoidea</taxon>
        <taxon>Atyidae</taxon>
        <taxon>Halocaridina</taxon>
    </lineage>
</organism>
<evidence type="ECO:0000313" key="2">
    <source>
        <dbReference type="EMBL" id="KAK7062945.1"/>
    </source>
</evidence>
<gene>
    <name evidence="2" type="ORF">SK128_003701</name>
</gene>
<feature type="compositionally biased region" description="Basic and acidic residues" evidence="1">
    <location>
        <begin position="61"/>
        <end position="78"/>
    </location>
</feature>
<dbReference type="AlphaFoldDB" id="A0AAN8WMJ6"/>